<dbReference type="Proteomes" id="UP000603141">
    <property type="component" value="Unassembled WGS sequence"/>
</dbReference>
<feature type="domain" description="PDZ" evidence="7">
    <location>
        <begin position="93"/>
        <end position="154"/>
    </location>
</feature>
<dbReference type="Gene3D" id="3.90.226.10">
    <property type="entry name" value="2-enoyl-CoA Hydratase, Chain A, domain 1"/>
    <property type="match status" value="1"/>
</dbReference>
<dbReference type="Gene3D" id="2.30.42.10">
    <property type="match status" value="1"/>
</dbReference>
<dbReference type="GO" id="GO:0004175">
    <property type="term" value="F:endopeptidase activity"/>
    <property type="evidence" value="ECO:0007669"/>
    <property type="project" value="TreeGrafter"/>
</dbReference>
<keyword evidence="9" id="KW-1185">Reference proteome</keyword>
<dbReference type="SMART" id="SM00245">
    <property type="entry name" value="TSPc"/>
    <property type="match status" value="1"/>
</dbReference>
<accession>A0A934VQE5</accession>
<evidence type="ECO:0000256" key="3">
    <source>
        <dbReference type="ARBA" id="ARBA00022801"/>
    </source>
</evidence>
<dbReference type="PANTHER" id="PTHR32060">
    <property type="entry name" value="TAIL-SPECIFIC PROTEASE"/>
    <property type="match status" value="1"/>
</dbReference>
<proteinExistence type="inferred from homology"/>
<dbReference type="GO" id="GO:0030288">
    <property type="term" value="C:outer membrane-bounded periplasmic space"/>
    <property type="evidence" value="ECO:0007669"/>
    <property type="project" value="TreeGrafter"/>
</dbReference>
<evidence type="ECO:0000259" key="7">
    <source>
        <dbReference type="PROSITE" id="PS50106"/>
    </source>
</evidence>
<dbReference type="NCBIfam" id="TIGR00225">
    <property type="entry name" value="prc"/>
    <property type="match status" value="1"/>
</dbReference>
<dbReference type="SMART" id="SM00228">
    <property type="entry name" value="PDZ"/>
    <property type="match status" value="1"/>
</dbReference>
<dbReference type="SUPFAM" id="SSF52096">
    <property type="entry name" value="ClpP/crotonase"/>
    <property type="match status" value="1"/>
</dbReference>
<dbReference type="GO" id="GO:0008236">
    <property type="term" value="F:serine-type peptidase activity"/>
    <property type="evidence" value="ECO:0007669"/>
    <property type="project" value="UniProtKB-KW"/>
</dbReference>
<evidence type="ECO:0000313" key="8">
    <source>
        <dbReference type="EMBL" id="MBK1882021.1"/>
    </source>
</evidence>
<keyword evidence="4 5" id="KW-0720">Serine protease</keyword>
<dbReference type="SUPFAM" id="SSF50156">
    <property type="entry name" value="PDZ domain-like"/>
    <property type="match status" value="1"/>
</dbReference>
<keyword evidence="3 5" id="KW-0378">Hydrolase</keyword>
<protein>
    <submittedName>
        <fullName evidence="8">S41 family peptidase</fullName>
    </submittedName>
</protein>
<name>A0A934VQE5_9BACT</name>
<evidence type="ECO:0000256" key="1">
    <source>
        <dbReference type="ARBA" id="ARBA00009179"/>
    </source>
</evidence>
<dbReference type="Pfam" id="PF03572">
    <property type="entry name" value="Peptidase_S41"/>
    <property type="match status" value="1"/>
</dbReference>
<evidence type="ECO:0000313" key="9">
    <source>
        <dbReference type="Proteomes" id="UP000603141"/>
    </source>
</evidence>
<dbReference type="InterPro" id="IPR001478">
    <property type="entry name" value="PDZ"/>
</dbReference>
<dbReference type="InterPro" id="IPR005151">
    <property type="entry name" value="Tail-specific_protease"/>
</dbReference>
<sequence>MRLLCLFAAMCLIARGESTGLPDPDEAAYPAIERFVQVLETVRARHPDVDKLAYDRLVNHALEGMLASLDPHSSFIHPEMARMTDLDTEVPSIGLSLGLRDDGPYIAAVAPLGPAAQAKVLPGSSLLSIDGQPTKGAEFGDLLASLHRQAGEVTHLKIKPVNEPRPVEVALTHRYIEQQSVTEAKILNDEKHLGYVRLARFGATSAREMEAALDELEDKGMTSLILDLRGNGGGDLHETVKILGLLLPPNTAVVTTRGRDGEMGEPMKTPERQRRKREYPVTVMIDRMSASASELTAGALQDLKRATIVGEVSYGKGSVQNIIPMGGGTALRLTIATYHTPSGRTPHGVGITPDIPVEITTEDRENFENWCRLDSLPPEVRTRITAWHDKTLEKAIETAEK</sequence>
<keyword evidence="2 5" id="KW-0645">Protease</keyword>
<dbReference type="GO" id="GO:0007165">
    <property type="term" value="P:signal transduction"/>
    <property type="evidence" value="ECO:0007669"/>
    <property type="project" value="TreeGrafter"/>
</dbReference>
<dbReference type="InterPro" id="IPR036034">
    <property type="entry name" value="PDZ_sf"/>
</dbReference>
<feature type="region of interest" description="Disordered" evidence="6">
    <location>
        <begin position="255"/>
        <end position="274"/>
    </location>
</feature>
<organism evidence="8 9">
    <name type="scientific">Luteolibacter pohnpeiensis</name>
    <dbReference type="NCBI Taxonomy" id="454153"/>
    <lineage>
        <taxon>Bacteria</taxon>
        <taxon>Pseudomonadati</taxon>
        <taxon>Verrucomicrobiota</taxon>
        <taxon>Verrucomicrobiia</taxon>
        <taxon>Verrucomicrobiales</taxon>
        <taxon>Verrucomicrobiaceae</taxon>
        <taxon>Luteolibacter</taxon>
    </lineage>
</organism>
<dbReference type="CDD" id="cd07560">
    <property type="entry name" value="Peptidase_S41_CPP"/>
    <property type="match status" value="1"/>
</dbReference>
<gene>
    <name evidence="8" type="ORF">JIN85_06315</name>
</gene>
<evidence type="ECO:0000256" key="2">
    <source>
        <dbReference type="ARBA" id="ARBA00022670"/>
    </source>
</evidence>
<comment type="similarity">
    <text evidence="1 5">Belongs to the peptidase S41A family.</text>
</comment>
<dbReference type="PROSITE" id="PS50106">
    <property type="entry name" value="PDZ"/>
    <property type="match status" value="1"/>
</dbReference>
<evidence type="ECO:0000256" key="4">
    <source>
        <dbReference type="ARBA" id="ARBA00022825"/>
    </source>
</evidence>
<dbReference type="AlphaFoldDB" id="A0A934VQE5"/>
<reference evidence="8" key="1">
    <citation type="submission" date="2021-01" db="EMBL/GenBank/DDBJ databases">
        <title>Modified the classification status of verrucomicrobia.</title>
        <authorList>
            <person name="Feng X."/>
        </authorList>
    </citation>
    <scope>NUCLEOTIDE SEQUENCE</scope>
    <source>
        <strain evidence="8">KCTC 22041</strain>
    </source>
</reference>
<dbReference type="Gene3D" id="3.30.750.44">
    <property type="match status" value="1"/>
</dbReference>
<dbReference type="InterPro" id="IPR029045">
    <property type="entry name" value="ClpP/crotonase-like_dom_sf"/>
</dbReference>
<evidence type="ECO:0000256" key="5">
    <source>
        <dbReference type="RuleBase" id="RU004404"/>
    </source>
</evidence>
<dbReference type="RefSeq" id="WP_200268750.1">
    <property type="nucleotide sequence ID" value="NZ_JAENIJ010000007.1"/>
</dbReference>
<evidence type="ECO:0000256" key="6">
    <source>
        <dbReference type="SAM" id="MobiDB-lite"/>
    </source>
</evidence>
<dbReference type="InterPro" id="IPR004447">
    <property type="entry name" value="Peptidase_S41A"/>
</dbReference>
<dbReference type="EMBL" id="JAENIJ010000007">
    <property type="protein sequence ID" value="MBK1882021.1"/>
    <property type="molecule type" value="Genomic_DNA"/>
</dbReference>
<comment type="caution">
    <text evidence="8">The sequence shown here is derived from an EMBL/GenBank/DDBJ whole genome shotgun (WGS) entry which is preliminary data.</text>
</comment>
<dbReference type="PANTHER" id="PTHR32060:SF22">
    <property type="entry name" value="CARBOXYL-TERMINAL-PROCESSING PEPTIDASE 3, CHLOROPLASTIC"/>
    <property type="match status" value="1"/>
</dbReference>
<dbReference type="GO" id="GO:0006508">
    <property type="term" value="P:proteolysis"/>
    <property type="evidence" value="ECO:0007669"/>
    <property type="project" value="UniProtKB-KW"/>
</dbReference>